<dbReference type="RefSeq" id="YP_003359001.1">
    <property type="nucleotide sequence ID" value="NC_013697.1"/>
</dbReference>
<evidence type="ECO:0000313" key="1">
    <source>
        <dbReference type="EMBL" id="ACV50169.1"/>
    </source>
</evidence>
<sequence>MTVILKGNGHVEVVETPNPQADHYRDAIARACEGWTLPPDLRKMLETALWNPPPPTIQTIA</sequence>
<accession>C9DGB8</accession>
<proteinExistence type="predicted"/>
<reference evidence="2" key="1">
    <citation type="submission" date="2009-07" db="EMBL/GenBank/DDBJ databases">
        <authorList>
            <person name="Kropinski A.M."/>
            <person name="Villegas A."/>
            <person name="Lingohr E.J."/>
        </authorList>
    </citation>
    <scope>NUCLEOTIDE SEQUENCE [LARGE SCALE GENOMIC DNA]</scope>
</reference>
<dbReference type="Proteomes" id="UP000008986">
    <property type="component" value="Segment"/>
</dbReference>
<name>C9DGB8_BPW14</name>
<protein>
    <submittedName>
        <fullName evidence="1">Uncharacterized protein</fullName>
    </submittedName>
</protein>
<organismHost>
    <name type="scientific">Delftia acidovorans</name>
    <name type="common">Pseudomonas acidovorans</name>
    <name type="synonym">Comamonas acidovorans</name>
    <dbReference type="NCBI Taxonomy" id="80866"/>
</organismHost>
<gene>
    <name evidence="1" type="primary">147</name>
</gene>
<organism evidence="1 2">
    <name type="scientific">Delftia phage PhiW-14</name>
    <name type="common">Deftia acidovorans bacteriophage phiW-14</name>
    <dbReference type="NCBI Taxonomy" id="665032"/>
    <lineage>
        <taxon>Viruses</taxon>
        <taxon>Duplodnaviria</taxon>
        <taxon>Heunggongvirae</taxon>
        <taxon>Uroviricota</taxon>
        <taxon>Caudoviricetes</taxon>
        <taxon>Ionavirus</taxon>
        <taxon>Ionavirus W14</taxon>
    </lineage>
</organism>
<evidence type="ECO:0000313" key="2">
    <source>
        <dbReference type="Proteomes" id="UP000008986"/>
    </source>
</evidence>
<dbReference type="EMBL" id="GQ357915">
    <property type="protein sequence ID" value="ACV50169.1"/>
    <property type="molecule type" value="Genomic_DNA"/>
</dbReference>
<dbReference type="GeneID" id="8684095"/>
<keyword evidence="2" id="KW-1185">Reference proteome</keyword>
<dbReference type="KEGG" id="vg:8684095"/>